<evidence type="ECO:0000256" key="4">
    <source>
        <dbReference type="ARBA" id="ARBA00022840"/>
    </source>
</evidence>
<keyword evidence="3" id="KW-0547">Nucleotide-binding</keyword>
<dbReference type="RefSeq" id="WP_190473234.1">
    <property type="nucleotide sequence ID" value="NZ_JACJSG010000017.1"/>
</dbReference>
<dbReference type="InterPro" id="IPR027417">
    <property type="entry name" value="P-loop_NTPase"/>
</dbReference>
<feature type="domain" description="Zeta toxin" evidence="7">
    <location>
        <begin position="2"/>
        <end position="141"/>
    </location>
</feature>
<sequence length="191" mass="21202">MPSLYIIGGANGSGKTTVSMSLLPNFLDCFEYVNADAIAAGLSPLNPESMAIEAGRLMIQRLRTLSNSGSDFAFETTLAARTFAPFIIECKTKGYVINLIYFWLQSADLAVERVAQRVASGGHSIPEDVIRRRYARGRVNLLSLYLPLCDGWMIYDNSTSSPLFVAERIINQQPIIYIDQIWKQITKVGND</sequence>
<dbReference type="PANTHER" id="PTHR39206:SF1">
    <property type="entry name" value="SLL8004 PROTEIN"/>
    <property type="match status" value="1"/>
</dbReference>
<reference evidence="8 9" key="1">
    <citation type="journal article" date="2020" name="ISME J.">
        <title>Comparative genomics reveals insights into cyanobacterial evolution and habitat adaptation.</title>
        <authorList>
            <person name="Chen M.Y."/>
            <person name="Teng W.K."/>
            <person name="Zhao L."/>
            <person name="Hu C.X."/>
            <person name="Zhou Y.K."/>
            <person name="Han B.P."/>
            <person name="Song L.R."/>
            <person name="Shu W.S."/>
        </authorList>
    </citation>
    <scope>NUCLEOTIDE SEQUENCE [LARGE SCALE GENOMIC DNA]</scope>
    <source>
        <strain evidence="8 9">FACHB-119</strain>
    </source>
</reference>
<evidence type="ECO:0000313" key="8">
    <source>
        <dbReference type="EMBL" id="MBD2501762.1"/>
    </source>
</evidence>
<dbReference type="SUPFAM" id="SSF52540">
    <property type="entry name" value="P-loop containing nucleoside triphosphate hydrolases"/>
    <property type="match status" value="1"/>
</dbReference>
<evidence type="ECO:0000256" key="5">
    <source>
        <dbReference type="ARBA" id="ARBA00032897"/>
    </source>
</evidence>
<dbReference type="Pfam" id="PF06414">
    <property type="entry name" value="Zeta_toxin"/>
    <property type="match status" value="1"/>
</dbReference>
<dbReference type="Proteomes" id="UP000661112">
    <property type="component" value="Unassembled WGS sequence"/>
</dbReference>
<keyword evidence="9" id="KW-1185">Reference proteome</keyword>
<accession>A0ABR8D4C7</accession>
<keyword evidence="4" id="KW-0067">ATP-binding</keyword>
<dbReference type="PANTHER" id="PTHR39206">
    <property type="entry name" value="SLL8004 PROTEIN"/>
    <property type="match status" value="1"/>
</dbReference>
<dbReference type="EMBL" id="JACJSG010000017">
    <property type="protein sequence ID" value="MBD2501762.1"/>
    <property type="molecule type" value="Genomic_DNA"/>
</dbReference>
<name>A0ABR8D4C7_9NOST</name>
<comment type="similarity">
    <text evidence="1">Belongs to the zeta toxin family.</text>
</comment>
<gene>
    <name evidence="8" type="ORF">H6G83_14310</name>
</gene>
<comment type="catalytic activity">
    <reaction evidence="6">
        <text>UDP-N-acetyl-alpha-D-glucosamine + ATP = UDP-N-acetyl-alpha-D-glucosamine 3'-phosphate + ADP + H(+)</text>
        <dbReference type="Rhea" id="RHEA:32671"/>
        <dbReference type="ChEBI" id="CHEBI:15378"/>
        <dbReference type="ChEBI" id="CHEBI:30616"/>
        <dbReference type="ChEBI" id="CHEBI:57705"/>
        <dbReference type="ChEBI" id="CHEBI:64353"/>
        <dbReference type="ChEBI" id="CHEBI:456216"/>
        <dbReference type="EC" id="2.7.1.176"/>
    </reaction>
</comment>
<organism evidence="8 9">
    <name type="scientific">Anabaena azotica FACHB-119</name>
    <dbReference type="NCBI Taxonomy" id="947527"/>
    <lineage>
        <taxon>Bacteria</taxon>
        <taxon>Bacillati</taxon>
        <taxon>Cyanobacteriota</taxon>
        <taxon>Cyanophyceae</taxon>
        <taxon>Nostocales</taxon>
        <taxon>Nostocaceae</taxon>
        <taxon>Anabaena</taxon>
        <taxon>Anabaena azotica</taxon>
    </lineage>
</organism>
<protein>
    <recommendedName>
        <fullName evidence="5">UDP-N-acetylglucosamine kinase</fullName>
        <ecNumber evidence="2">2.7.1.176</ecNumber>
    </recommendedName>
    <alternativeName>
        <fullName evidence="5">UDP-N-acetylglucosamine kinase</fullName>
    </alternativeName>
</protein>
<evidence type="ECO:0000313" key="9">
    <source>
        <dbReference type="Proteomes" id="UP000661112"/>
    </source>
</evidence>
<dbReference type="EC" id="2.7.1.176" evidence="2"/>
<proteinExistence type="inferred from homology"/>
<evidence type="ECO:0000259" key="7">
    <source>
        <dbReference type="Pfam" id="PF06414"/>
    </source>
</evidence>
<dbReference type="Gene3D" id="3.40.50.300">
    <property type="entry name" value="P-loop containing nucleotide triphosphate hydrolases"/>
    <property type="match status" value="1"/>
</dbReference>
<evidence type="ECO:0000256" key="6">
    <source>
        <dbReference type="ARBA" id="ARBA00048178"/>
    </source>
</evidence>
<evidence type="ECO:0000256" key="2">
    <source>
        <dbReference type="ARBA" id="ARBA00011963"/>
    </source>
</evidence>
<evidence type="ECO:0000256" key="1">
    <source>
        <dbReference type="ARBA" id="ARBA00009104"/>
    </source>
</evidence>
<evidence type="ECO:0000256" key="3">
    <source>
        <dbReference type="ARBA" id="ARBA00022741"/>
    </source>
</evidence>
<dbReference type="InterPro" id="IPR010488">
    <property type="entry name" value="Zeta_toxin_domain"/>
</dbReference>
<comment type="caution">
    <text evidence="8">The sequence shown here is derived from an EMBL/GenBank/DDBJ whole genome shotgun (WGS) entry which is preliminary data.</text>
</comment>